<evidence type="ECO:0000313" key="3">
    <source>
        <dbReference type="RefSeq" id="XP_020080649.1"/>
    </source>
</evidence>
<feature type="compositionally biased region" description="Basic and acidic residues" evidence="1">
    <location>
        <begin position="125"/>
        <end position="137"/>
    </location>
</feature>
<dbReference type="GeneID" id="109704305"/>
<organism evidence="2 3">
    <name type="scientific">Ananas comosus</name>
    <name type="common">Pineapple</name>
    <name type="synonym">Ananas ananas</name>
    <dbReference type="NCBI Taxonomy" id="4615"/>
    <lineage>
        <taxon>Eukaryota</taxon>
        <taxon>Viridiplantae</taxon>
        <taxon>Streptophyta</taxon>
        <taxon>Embryophyta</taxon>
        <taxon>Tracheophyta</taxon>
        <taxon>Spermatophyta</taxon>
        <taxon>Magnoliopsida</taxon>
        <taxon>Liliopsida</taxon>
        <taxon>Poales</taxon>
        <taxon>Bromeliaceae</taxon>
        <taxon>Bromelioideae</taxon>
        <taxon>Ananas</taxon>
    </lineage>
</organism>
<proteinExistence type="predicted"/>
<evidence type="ECO:0000256" key="1">
    <source>
        <dbReference type="SAM" id="MobiDB-lite"/>
    </source>
</evidence>
<keyword evidence="2" id="KW-1185">Reference proteome</keyword>
<reference evidence="3" key="2">
    <citation type="submission" date="2025-08" db="UniProtKB">
        <authorList>
            <consortium name="RefSeq"/>
        </authorList>
    </citation>
    <scope>IDENTIFICATION</scope>
    <source>
        <tissue evidence="3">Leaf</tissue>
    </source>
</reference>
<gene>
    <name evidence="3" type="primary">LOC109704305</name>
</gene>
<sequence>MLEELMAPMRHYVRRSVPAQPAEVPEQAGSSEAQELRAQMTALVGVVQHQGRLIERLQECLEQLVAAATATTTEGRGLPASSIRVLNAAEGEGLAAVPMAVHSPSVSVPLAASGPTMLDAAAGEVRQEREAFKESGVKKRPGGSSRGQFSSQKPPKYRVR</sequence>
<dbReference type="Proteomes" id="UP000515123">
    <property type="component" value="Unplaced"/>
</dbReference>
<feature type="region of interest" description="Disordered" evidence="1">
    <location>
        <begin position="122"/>
        <end position="160"/>
    </location>
</feature>
<accession>A0A6P5EBE7</accession>
<evidence type="ECO:0000313" key="2">
    <source>
        <dbReference type="Proteomes" id="UP000515123"/>
    </source>
</evidence>
<protein>
    <submittedName>
        <fullName evidence="3">Uncharacterized protein LOC109704305</fullName>
    </submittedName>
</protein>
<name>A0A6P5EBE7_ANACO</name>
<dbReference type="RefSeq" id="XP_020080649.1">
    <property type="nucleotide sequence ID" value="XM_020225060.1"/>
</dbReference>
<reference evidence="2" key="1">
    <citation type="journal article" date="2015" name="Nat. Genet.">
        <title>The pineapple genome and the evolution of CAM photosynthesis.</title>
        <authorList>
            <person name="Ming R."/>
            <person name="VanBuren R."/>
            <person name="Wai C.M."/>
            <person name="Tang H."/>
            <person name="Schatz M.C."/>
            <person name="Bowers J.E."/>
            <person name="Lyons E."/>
            <person name="Wang M.L."/>
            <person name="Chen J."/>
            <person name="Biggers E."/>
            <person name="Zhang J."/>
            <person name="Huang L."/>
            <person name="Zhang L."/>
            <person name="Miao W."/>
            <person name="Zhang J."/>
            <person name="Ye Z."/>
            <person name="Miao C."/>
            <person name="Lin Z."/>
            <person name="Wang H."/>
            <person name="Zhou H."/>
            <person name="Yim W.C."/>
            <person name="Priest H.D."/>
            <person name="Zheng C."/>
            <person name="Woodhouse M."/>
            <person name="Edger P.P."/>
            <person name="Guyot R."/>
            <person name="Guo H.B."/>
            <person name="Guo H."/>
            <person name="Zheng G."/>
            <person name="Singh R."/>
            <person name="Sharma A."/>
            <person name="Min X."/>
            <person name="Zheng Y."/>
            <person name="Lee H."/>
            <person name="Gurtowski J."/>
            <person name="Sedlazeck F.J."/>
            <person name="Harkess A."/>
            <person name="McKain M.R."/>
            <person name="Liao Z."/>
            <person name="Fang J."/>
            <person name="Liu J."/>
            <person name="Zhang X."/>
            <person name="Zhang Q."/>
            <person name="Hu W."/>
            <person name="Qin Y."/>
            <person name="Wang K."/>
            <person name="Chen L.Y."/>
            <person name="Shirley N."/>
            <person name="Lin Y.R."/>
            <person name="Liu L.Y."/>
            <person name="Hernandez A.G."/>
            <person name="Wright C.L."/>
            <person name="Bulone V."/>
            <person name="Tuskan G.A."/>
            <person name="Heath K."/>
            <person name="Zee F."/>
            <person name="Moore P.H."/>
            <person name="Sunkar R."/>
            <person name="Leebens-Mack J.H."/>
            <person name="Mockler T."/>
            <person name="Bennetzen J.L."/>
            <person name="Freeling M."/>
            <person name="Sankoff D."/>
            <person name="Paterson A.H."/>
            <person name="Zhu X."/>
            <person name="Yang X."/>
            <person name="Smith J.A."/>
            <person name="Cushman J.C."/>
            <person name="Paull R.E."/>
            <person name="Yu Q."/>
        </authorList>
    </citation>
    <scope>NUCLEOTIDE SEQUENCE [LARGE SCALE GENOMIC DNA]</scope>
    <source>
        <strain evidence="2">cv. F153</strain>
    </source>
</reference>
<dbReference type="AlphaFoldDB" id="A0A6P5EBE7"/>